<evidence type="ECO:0000313" key="4">
    <source>
        <dbReference type="Proteomes" id="UP000199495"/>
    </source>
</evidence>
<dbReference type="Gene3D" id="2.60.40.1880">
    <property type="entry name" value="Invasion associated locus B (IalB) protein"/>
    <property type="match status" value="1"/>
</dbReference>
<feature type="chain" id="PRO_5011712634" evidence="2">
    <location>
        <begin position="24"/>
        <end position="227"/>
    </location>
</feature>
<protein>
    <submittedName>
        <fullName evidence="3">Invasion protein IalB, involved in pathogenesis</fullName>
    </submittedName>
</protein>
<keyword evidence="2" id="KW-0732">Signal</keyword>
<accession>A0A1G7SW23</accession>
<dbReference type="EMBL" id="FNCS01000001">
    <property type="protein sequence ID" value="SDG27253.1"/>
    <property type="molecule type" value="Genomic_DNA"/>
</dbReference>
<dbReference type="Pfam" id="PF06776">
    <property type="entry name" value="IalB"/>
    <property type="match status" value="1"/>
</dbReference>
<name>A0A1G7SW23_9HYPH</name>
<gene>
    <name evidence="3" type="ORF">SAMN04487974_101765</name>
</gene>
<dbReference type="Proteomes" id="UP000199495">
    <property type="component" value="Unassembled WGS sequence"/>
</dbReference>
<dbReference type="InterPro" id="IPR010642">
    <property type="entry name" value="Invasion_prot_B"/>
</dbReference>
<proteinExistence type="predicted"/>
<dbReference type="AlphaFoldDB" id="A0A1G7SW23"/>
<feature type="region of interest" description="Disordered" evidence="1">
    <location>
        <begin position="29"/>
        <end position="74"/>
    </location>
</feature>
<keyword evidence="4" id="KW-1185">Reference proteome</keyword>
<sequence length="227" mass="23125">MRLIGLAATASLLTAFVAAPALGQASVAVPPSPPPLIDSDPEPETDPVELPGGQQPSSSEVAPAAAPAPQPAPDPINVVNAPVEGAETQQHQDWALECFEETDTCQITHRVLAAEGSQTVIVVALYAAEDAGPAQLQIAVPLGVSTTAGVRLAIGPEYQANIPISRCTPQGCLVEGTASDTLLAAMRQGRQGQLSVVNDAGATIDLPFSLMGFTAAYANMIGGNQAD</sequence>
<dbReference type="OrthoDB" id="9797912at2"/>
<dbReference type="RefSeq" id="WP_090591715.1">
    <property type="nucleotide sequence ID" value="NZ_FNCS01000001.1"/>
</dbReference>
<dbReference type="InterPro" id="IPR038696">
    <property type="entry name" value="IalB_sf"/>
</dbReference>
<dbReference type="STRING" id="440168.SAMN04487974_101765"/>
<evidence type="ECO:0000256" key="2">
    <source>
        <dbReference type="SAM" id="SignalP"/>
    </source>
</evidence>
<feature type="signal peptide" evidence="2">
    <location>
        <begin position="1"/>
        <end position="23"/>
    </location>
</feature>
<evidence type="ECO:0000313" key="3">
    <source>
        <dbReference type="EMBL" id="SDG27253.1"/>
    </source>
</evidence>
<organism evidence="3 4">
    <name type="scientific">Pelagibacterium luteolum</name>
    <dbReference type="NCBI Taxonomy" id="440168"/>
    <lineage>
        <taxon>Bacteria</taxon>
        <taxon>Pseudomonadati</taxon>
        <taxon>Pseudomonadota</taxon>
        <taxon>Alphaproteobacteria</taxon>
        <taxon>Hyphomicrobiales</taxon>
        <taxon>Devosiaceae</taxon>
        <taxon>Pelagibacterium</taxon>
    </lineage>
</organism>
<evidence type="ECO:0000256" key="1">
    <source>
        <dbReference type="SAM" id="MobiDB-lite"/>
    </source>
</evidence>
<reference evidence="3 4" key="1">
    <citation type="submission" date="2016-10" db="EMBL/GenBank/DDBJ databases">
        <authorList>
            <person name="de Groot N.N."/>
        </authorList>
    </citation>
    <scope>NUCLEOTIDE SEQUENCE [LARGE SCALE GENOMIC DNA]</scope>
    <source>
        <strain evidence="3 4">CGMCC 1.10267</strain>
    </source>
</reference>